<feature type="region of interest" description="Disordered" evidence="1">
    <location>
        <begin position="64"/>
        <end position="135"/>
    </location>
</feature>
<dbReference type="GeneTree" id="ENSGT00530000067346"/>
<keyword evidence="3" id="KW-1185">Reference proteome</keyword>
<feature type="compositionally biased region" description="Basic residues" evidence="1">
    <location>
        <begin position="76"/>
        <end position="86"/>
    </location>
</feature>
<proteinExistence type="predicted"/>
<evidence type="ECO:0000313" key="3">
    <source>
        <dbReference type="Proteomes" id="UP000007875"/>
    </source>
</evidence>
<reference evidence="3" key="1">
    <citation type="submission" date="2003-08" db="EMBL/GenBank/DDBJ databases">
        <authorList>
            <person name="Birren B."/>
            <person name="Nusbaum C."/>
            <person name="Abebe A."/>
            <person name="Abouelleil A."/>
            <person name="Adekoya E."/>
            <person name="Ait-zahra M."/>
            <person name="Allen N."/>
            <person name="Allen T."/>
            <person name="An P."/>
            <person name="Anderson M."/>
            <person name="Anderson S."/>
            <person name="Arachchi H."/>
            <person name="Armbruster J."/>
            <person name="Bachantsang P."/>
            <person name="Baldwin J."/>
            <person name="Barry A."/>
            <person name="Bayul T."/>
            <person name="Blitshsteyn B."/>
            <person name="Bloom T."/>
            <person name="Blye J."/>
            <person name="Boguslavskiy L."/>
            <person name="Borowsky M."/>
            <person name="Boukhgalter B."/>
            <person name="Brunache A."/>
            <person name="Butler J."/>
            <person name="Calixte N."/>
            <person name="Calvo S."/>
            <person name="Camarata J."/>
            <person name="Campo K."/>
            <person name="Chang J."/>
            <person name="Cheshatsang Y."/>
            <person name="Citroen M."/>
            <person name="Collymore A."/>
            <person name="Considine T."/>
            <person name="Cook A."/>
            <person name="Cooke P."/>
            <person name="Corum B."/>
            <person name="Cuomo C."/>
            <person name="David R."/>
            <person name="Dawoe T."/>
            <person name="Degray S."/>
            <person name="Dodge S."/>
            <person name="Dooley K."/>
            <person name="Dorje P."/>
            <person name="Dorjee K."/>
            <person name="Dorris L."/>
            <person name="Duffey N."/>
            <person name="Dupes A."/>
            <person name="Elkins T."/>
            <person name="Engels R."/>
            <person name="Erickson J."/>
            <person name="Farina A."/>
            <person name="Faro S."/>
            <person name="Ferreira P."/>
            <person name="Fischer H."/>
            <person name="Fitzgerald M."/>
            <person name="Foley K."/>
            <person name="Gage D."/>
            <person name="Galagan J."/>
            <person name="Gearin G."/>
            <person name="Gnerre S."/>
            <person name="Gnirke A."/>
            <person name="Goyette A."/>
            <person name="Graham J."/>
            <person name="Grandbois E."/>
            <person name="Gyaltsen K."/>
            <person name="Hafez N."/>
            <person name="Hagopian D."/>
            <person name="Hagos B."/>
            <person name="Hall J."/>
            <person name="Hatcher B."/>
            <person name="Heller A."/>
            <person name="Higgins H."/>
            <person name="Honan T."/>
            <person name="Horn A."/>
            <person name="Houde N."/>
            <person name="Hughes L."/>
            <person name="Hulme W."/>
            <person name="Husby E."/>
            <person name="Iliev I."/>
            <person name="Jaffe D."/>
            <person name="Jones C."/>
            <person name="Kamal M."/>
            <person name="Kamat A."/>
            <person name="Kamvysselis M."/>
            <person name="Karlsson E."/>
            <person name="Kells C."/>
            <person name="Kieu A."/>
            <person name="Kisner P."/>
            <person name="Kodira C."/>
            <person name="Kulbokas E."/>
            <person name="Labutti K."/>
            <person name="Lama D."/>
            <person name="Landers T."/>
            <person name="Leger J."/>
            <person name="Levine S."/>
            <person name="Lewis D."/>
            <person name="Lewis T."/>
            <person name="Lindblad-toh K."/>
            <person name="Liu X."/>
            <person name="Lokyitsang T."/>
            <person name="Lokyitsang Y."/>
            <person name="Lucien O."/>
            <person name="Lui A."/>
            <person name="Ma L.J."/>
            <person name="Mabbitt R."/>
            <person name="Macdonald J."/>
            <person name="Maclean C."/>
            <person name="Major J."/>
            <person name="Manning J."/>
            <person name="Marabella R."/>
            <person name="Maru K."/>
            <person name="Matthews C."/>
            <person name="Mauceli E."/>
            <person name="Mccarthy M."/>
            <person name="Mcdonough S."/>
            <person name="Mcghee T."/>
            <person name="Meldrim J."/>
            <person name="Meneus L."/>
            <person name="Mesirov J."/>
            <person name="Mihalev A."/>
            <person name="Mihova T."/>
            <person name="Mikkelsen T."/>
            <person name="Mlenga V."/>
            <person name="Moru K."/>
            <person name="Mozes J."/>
            <person name="Mulrain L."/>
            <person name="Munson G."/>
            <person name="Naylor J."/>
            <person name="Newes C."/>
            <person name="Nguyen C."/>
            <person name="Nguyen N."/>
            <person name="Nguyen T."/>
            <person name="Nicol R."/>
            <person name="Nielsen C."/>
            <person name="Nizzari M."/>
            <person name="Norbu C."/>
            <person name="Norbu N."/>
            <person name="O'donnell P."/>
            <person name="Okoawo O."/>
            <person name="O'leary S."/>
            <person name="Omotosho B."/>
            <person name="O'neill K."/>
            <person name="Osman S."/>
            <person name="Parker S."/>
            <person name="Perrin D."/>
            <person name="Phunkhang P."/>
            <person name="Piqani B."/>
            <person name="Purcell S."/>
            <person name="Rachupka T."/>
            <person name="Ramasamy U."/>
            <person name="Rameau R."/>
            <person name="Ray V."/>
            <person name="Raymond C."/>
            <person name="Retta R."/>
            <person name="Richardson S."/>
            <person name="Rise C."/>
            <person name="Rodriguez J."/>
            <person name="Rogers J."/>
            <person name="Rogov P."/>
            <person name="Rutman M."/>
            <person name="Schupbach R."/>
            <person name="Seaman C."/>
            <person name="Settipalli S."/>
            <person name="Sharpe T."/>
            <person name="Sheridan J."/>
            <person name="Sherpa N."/>
            <person name="Shi J."/>
            <person name="Smirnov S."/>
            <person name="Smith C."/>
            <person name="Sougnez C."/>
            <person name="Spencer B."/>
            <person name="Stalker J."/>
            <person name="Stange-thomann N."/>
            <person name="Stavropoulos S."/>
            <person name="Stetson K."/>
            <person name="Stone C."/>
            <person name="Stone S."/>
            <person name="Stubbs M."/>
            <person name="Talamas J."/>
            <person name="Tchuinga P."/>
            <person name="Tenzing P."/>
            <person name="Tesfaye S."/>
            <person name="Theodore J."/>
            <person name="Thoulutsang Y."/>
            <person name="Topham K."/>
            <person name="Towey S."/>
            <person name="Tsamla T."/>
            <person name="Tsomo N."/>
            <person name="Vallee D."/>
            <person name="Vassiliev H."/>
            <person name="Venkataraman V."/>
            <person name="Vinson J."/>
            <person name="Vo A."/>
            <person name="Wade C."/>
            <person name="Wang S."/>
            <person name="Wangchuk T."/>
            <person name="Wangdi T."/>
            <person name="Whittaker C."/>
            <person name="Wilkinson J."/>
            <person name="Wu Y."/>
            <person name="Wyman D."/>
            <person name="Yadav S."/>
            <person name="Yang S."/>
            <person name="Yang X."/>
            <person name="Yeager S."/>
            <person name="Yee E."/>
            <person name="Young G."/>
            <person name="Zainoun J."/>
            <person name="Zembeck L."/>
            <person name="Zimmer A."/>
            <person name="Zody M."/>
            <person name="Lander E."/>
        </authorList>
    </citation>
    <scope>NUCLEOTIDE SEQUENCE [LARGE SCALE GENOMIC DNA]</scope>
</reference>
<dbReference type="Ensembl" id="ENSCSAVT00000004403.1">
    <property type="protein sequence ID" value="ENSCSAVP00000004339.1"/>
    <property type="gene ID" value="ENSCSAVG00000002568.1"/>
</dbReference>
<dbReference type="InParanoid" id="H2YG90"/>
<organism evidence="2 3">
    <name type="scientific">Ciona savignyi</name>
    <name type="common">Pacific transparent sea squirt</name>
    <dbReference type="NCBI Taxonomy" id="51511"/>
    <lineage>
        <taxon>Eukaryota</taxon>
        <taxon>Metazoa</taxon>
        <taxon>Chordata</taxon>
        <taxon>Tunicata</taxon>
        <taxon>Ascidiacea</taxon>
        <taxon>Phlebobranchia</taxon>
        <taxon>Cionidae</taxon>
        <taxon>Ciona</taxon>
    </lineage>
</organism>
<name>H2YG90_CIOSA</name>
<reference evidence="2" key="3">
    <citation type="submission" date="2025-09" db="UniProtKB">
        <authorList>
            <consortium name="Ensembl"/>
        </authorList>
    </citation>
    <scope>IDENTIFICATION</scope>
</reference>
<evidence type="ECO:0000313" key="2">
    <source>
        <dbReference type="Ensembl" id="ENSCSAVP00000004339.1"/>
    </source>
</evidence>
<evidence type="ECO:0000256" key="1">
    <source>
        <dbReference type="SAM" id="MobiDB-lite"/>
    </source>
</evidence>
<dbReference type="AlphaFoldDB" id="H2YG90"/>
<dbReference type="Proteomes" id="UP000007875">
    <property type="component" value="Unassembled WGS sequence"/>
</dbReference>
<accession>H2YG90</accession>
<protein>
    <submittedName>
        <fullName evidence="2">Uncharacterized protein</fullName>
    </submittedName>
</protein>
<reference evidence="2" key="2">
    <citation type="submission" date="2025-08" db="UniProtKB">
        <authorList>
            <consortium name="Ensembl"/>
        </authorList>
    </citation>
    <scope>IDENTIFICATION</scope>
</reference>
<dbReference type="HOGENOM" id="CLU_554276_0_0_1"/>
<feature type="compositionally biased region" description="Polar residues" evidence="1">
    <location>
        <begin position="106"/>
        <end position="115"/>
    </location>
</feature>
<sequence>MNWVGGVHNKIRLHNKEQQKQKEFFECRQVQNKIEKSRNRSKKGVSRDILNLACITKSTRPSLSDSQIAKAETVSKKPKRIELKRRKYDDPRSHLNRKPKRVILASGNSPTSNPSLVELDDGSEDHRSAHSGSKETSLWTTFCDEDDFKLVLPSYQSTPMQPIVQSKSQRGFPDPNDHPHMVDFMLSPSTDHRCSLQQAHSTTIEPSTSDYYSLGPLISCTTELESQDEPQNLMSSLHGQASSSDDHLIASLLHDEDEYQHDISLPQILDNSPRYTDQGNYINKNVEYPRSHEGCPTPSVNNEQNYRMDNNIRQKLSHSLPHSCPDIYAQSSQVGTSLNRFIPVSHRPVTEDSMTSLFGSPGNIGTSKVSTKYKMTSSGQEFSHYSVTSSESPLLHQYEPFDREISLDPKTSKISSFSVMSNQLAMTSPVRLKGVSNHQSRDILESERFQNVSSTSSTMTSSATTRCCSRACSPIQWPVCDVSMQTDDEVMP</sequence>